<dbReference type="GO" id="GO:0005737">
    <property type="term" value="C:cytoplasm"/>
    <property type="evidence" value="ECO:0007669"/>
    <property type="project" value="InterPro"/>
</dbReference>
<gene>
    <name evidence="6" type="primary">ppa</name>
    <name evidence="6" type="ORF">MHSWG343_03690</name>
</gene>
<proteinExistence type="predicted"/>
<dbReference type="EMBL" id="BIMN01000001">
    <property type="protein sequence ID" value="GCE63373.1"/>
    <property type="molecule type" value="Genomic_DNA"/>
</dbReference>
<evidence type="ECO:0000313" key="7">
    <source>
        <dbReference type="Proteomes" id="UP000324831"/>
    </source>
</evidence>
<evidence type="ECO:0000256" key="4">
    <source>
        <dbReference type="ARBA" id="ARBA00022801"/>
    </source>
</evidence>
<evidence type="ECO:0000256" key="5">
    <source>
        <dbReference type="ARBA" id="ARBA00022842"/>
    </source>
</evidence>
<dbReference type="SUPFAM" id="SSF50324">
    <property type="entry name" value="Inorganic pyrophosphatase"/>
    <property type="match status" value="1"/>
</dbReference>
<organism evidence="6 7">
    <name type="scientific">Candidatus Mycoplasma haematohominis</name>
    <dbReference type="NCBI Taxonomy" id="1494318"/>
    <lineage>
        <taxon>Bacteria</taxon>
        <taxon>Bacillati</taxon>
        <taxon>Mycoplasmatota</taxon>
        <taxon>Mollicutes</taxon>
        <taxon>Mycoplasmataceae</taxon>
        <taxon>Mycoplasma</taxon>
    </lineage>
</organism>
<protein>
    <recommendedName>
        <fullName evidence="2">inorganic diphosphatase</fullName>
        <ecNumber evidence="2">3.6.1.1</ecNumber>
    </recommendedName>
</protein>
<dbReference type="PANTHER" id="PTHR10286">
    <property type="entry name" value="INORGANIC PYROPHOSPHATASE"/>
    <property type="match status" value="1"/>
</dbReference>
<evidence type="ECO:0000256" key="2">
    <source>
        <dbReference type="ARBA" id="ARBA00012146"/>
    </source>
</evidence>
<evidence type="ECO:0000256" key="3">
    <source>
        <dbReference type="ARBA" id="ARBA00022723"/>
    </source>
</evidence>
<reference evidence="6 7" key="1">
    <citation type="submission" date="2019-01" db="EMBL/GenBank/DDBJ databases">
        <title>Draft genome sequences of Candidatus Mycoplasma haemohominis SWG34-3 identified from a patient with pyrexia, anemia and liver dysfunction.</title>
        <authorList>
            <person name="Sekizuka T."/>
            <person name="Hattori N."/>
            <person name="Katano H."/>
            <person name="Takuma T."/>
            <person name="Ito T."/>
            <person name="Arai N."/>
            <person name="Yanai R."/>
            <person name="Ishii S."/>
            <person name="Miura Y."/>
            <person name="Tokunaga T."/>
            <person name="Watanabe H."/>
            <person name="Nomura N."/>
            <person name="Eguchi J."/>
            <person name="Arai T."/>
            <person name="Hasegawa H."/>
            <person name="Nakamaki T."/>
            <person name="Wakita T."/>
            <person name="Niki Y."/>
            <person name="Kuroda M."/>
        </authorList>
    </citation>
    <scope>NUCLEOTIDE SEQUENCE [LARGE SCALE GENOMIC DNA]</scope>
    <source>
        <strain evidence="6">SWG34-3</strain>
    </source>
</reference>
<dbReference type="Gene3D" id="3.90.80.10">
    <property type="entry name" value="Inorganic pyrophosphatase"/>
    <property type="match status" value="1"/>
</dbReference>
<keyword evidence="4" id="KW-0378">Hydrolase</keyword>
<dbReference type="GO" id="GO:0000287">
    <property type="term" value="F:magnesium ion binding"/>
    <property type="evidence" value="ECO:0007669"/>
    <property type="project" value="InterPro"/>
</dbReference>
<dbReference type="InterPro" id="IPR036649">
    <property type="entry name" value="Pyrophosphatase_sf"/>
</dbReference>
<sequence>MSSSNELIAIVEISKNSRLKYEINKDTGRLYLDRIVSGACVYPHNYGYIEETLDGDGDALDVMVVSQEALHPGVEVPVRILGALRMIDGGERDTKLIGVISVDARYNSLKTFKDLPTGMANEIVDFFNNYKKLDNKEVVTNGFVEDLVEISKIIQDAKKLYLESCGKK</sequence>
<dbReference type="GO" id="GO:0006796">
    <property type="term" value="P:phosphate-containing compound metabolic process"/>
    <property type="evidence" value="ECO:0007669"/>
    <property type="project" value="InterPro"/>
</dbReference>
<dbReference type="Proteomes" id="UP000324831">
    <property type="component" value="Unassembled WGS sequence"/>
</dbReference>
<comment type="caution">
    <text evidence="6">The sequence shown here is derived from an EMBL/GenBank/DDBJ whole genome shotgun (WGS) entry which is preliminary data.</text>
</comment>
<comment type="cofactor">
    <cofactor evidence="1">
        <name>Mg(2+)</name>
        <dbReference type="ChEBI" id="CHEBI:18420"/>
    </cofactor>
</comment>
<accession>A0A478FPQ8</accession>
<dbReference type="Pfam" id="PF00719">
    <property type="entry name" value="Pyrophosphatase"/>
    <property type="match status" value="1"/>
</dbReference>
<dbReference type="InterPro" id="IPR008162">
    <property type="entry name" value="Pyrophosphatase"/>
</dbReference>
<keyword evidence="3" id="KW-0479">Metal-binding</keyword>
<evidence type="ECO:0000256" key="1">
    <source>
        <dbReference type="ARBA" id="ARBA00001946"/>
    </source>
</evidence>
<dbReference type="CDD" id="cd00412">
    <property type="entry name" value="pyrophosphatase"/>
    <property type="match status" value="1"/>
</dbReference>
<evidence type="ECO:0000313" key="6">
    <source>
        <dbReference type="EMBL" id="GCE63373.1"/>
    </source>
</evidence>
<name>A0A478FPQ8_9MOLU</name>
<keyword evidence="5" id="KW-0460">Magnesium</keyword>
<dbReference type="EC" id="3.6.1.1" evidence="2"/>
<dbReference type="AlphaFoldDB" id="A0A478FPQ8"/>
<dbReference type="GO" id="GO:0004427">
    <property type="term" value="F:inorganic diphosphate phosphatase activity"/>
    <property type="evidence" value="ECO:0007669"/>
    <property type="project" value="UniProtKB-EC"/>
</dbReference>